<sequence length="97" mass="10950">MLINPGNGPLPCKPYRLVFVDEISVKLHVMHIFATGRANRSTRKFNSCVTDNCVVLNSSRQMNDTASMLELHDEVPFAFVLASNPQSSFRFRDVSYV</sequence>
<protein>
    <submittedName>
        <fullName evidence="1">Uncharacterized protein</fullName>
    </submittedName>
</protein>
<reference evidence="1 2" key="1">
    <citation type="submission" date="2020-04" db="EMBL/GenBank/DDBJ databases">
        <authorList>
            <person name="De Canck E."/>
        </authorList>
    </citation>
    <scope>NUCLEOTIDE SEQUENCE [LARGE SCALE GENOMIC DNA]</scope>
    <source>
        <strain evidence="1 2">LMG 27177</strain>
    </source>
</reference>
<accession>A0A6J5H0C5</accession>
<name>A0A6J5H0C5_9BURK</name>
<dbReference type="Proteomes" id="UP000494252">
    <property type="component" value="Unassembled WGS sequence"/>
</dbReference>
<dbReference type="EMBL" id="CADIKI010000029">
    <property type="protein sequence ID" value="CAB3809476.1"/>
    <property type="molecule type" value="Genomic_DNA"/>
</dbReference>
<proteinExistence type="predicted"/>
<organism evidence="1 2">
    <name type="scientific">Paraburkholderia fynbosensis</name>
    <dbReference type="NCBI Taxonomy" id="1200993"/>
    <lineage>
        <taxon>Bacteria</taxon>
        <taxon>Pseudomonadati</taxon>
        <taxon>Pseudomonadota</taxon>
        <taxon>Betaproteobacteria</taxon>
        <taxon>Burkholderiales</taxon>
        <taxon>Burkholderiaceae</taxon>
        <taxon>Paraburkholderia</taxon>
    </lineage>
</organism>
<keyword evidence="2" id="KW-1185">Reference proteome</keyword>
<evidence type="ECO:0000313" key="1">
    <source>
        <dbReference type="EMBL" id="CAB3809476.1"/>
    </source>
</evidence>
<gene>
    <name evidence="1" type="ORF">LMG27177_06818</name>
</gene>
<dbReference type="AlphaFoldDB" id="A0A6J5H0C5"/>
<evidence type="ECO:0000313" key="2">
    <source>
        <dbReference type="Proteomes" id="UP000494252"/>
    </source>
</evidence>